<dbReference type="UniPathway" id="UPA00253">
    <property type="reaction ID" value="UER00332"/>
</dbReference>
<dbReference type="NCBIfam" id="NF000840">
    <property type="entry name" value="PRK00071.1-3"/>
    <property type="match status" value="1"/>
</dbReference>
<gene>
    <name evidence="11 13" type="primary">nadD</name>
    <name evidence="13" type="ORF">H0A61_02667</name>
</gene>
<keyword evidence="8 11" id="KW-0067">ATP-binding</keyword>
<dbReference type="AlphaFoldDB" id="A0A8A0RSW8"/>
<dbReference type="GO" id="GO:0009435">
    <property type="term" value="P:NAD+ biosynthetic process"/>
    <property type="evidence" value="ECO:0007669"/>
    <property type="project" value="UniProtKB-UniRule"/>
</dbReference>
<comment type="catalytic activity">
    <reaction evidence="10 11">
        <text>nicotinate beta-D-ribonucleotide + ATP + H(+) = deamido-NAD(+) + diphosphate</text>
        <dbReference type="Rhea" id="RHEA:22860"/>
        <dbReference type="ChEBI" id="CHEBI:15378"/>
        <dbReference type="ChEBI" id="CHEBI:30616"/>
        <dbReference type="ChEBI" id="CHEBI:33019"/>
        <dbReference type="ChEBI" id="CHEBI:57502"/>
        <dbReference type="ChEBI" id="CHEBI:58437"/>
        <dbReference type="EC" id="2.7.7.18"/>
    </reaction>
</comment>
<evidence type="ECO:0000256" key="11">
    <source>
        <dbReference type="HAMAP-Rule" id="MF_00244"/>
    </source>
</evidence>
<dbReference type="PANTHER" id="PTHR39321">
    <property type="entry name" value="NICOTINATE-NUCLEOTIDE ADENYLYLTRANSFERASE-RELATED"/>
    <property type="match status" value="1"/>
</dbReference>
<dbReference type="GO" id="GO:0005524">
    <property type="term" value="F:ATP binding"/>
    <property type="evidence" value="ECO:0007669"/>
    <property type="project" value="UniProtKB-KW"/>
</dbReference>
<dbReference type="PANTHER" id="PTHR39321:SF3">
    <property type="entry name" value="PHOSPHOPANTETHEINE ADENYLYLTRANSFERASE"/>
    <property type="match status" value="1"/>
</dbReference>
<dbReference type="Proteomes" id="UP000662904">
    <property type="component" value="Chromosome"/>
</dbReference>
<evidence type="ECO:0000256" key="3">
    <source>
        <dbReference type="ARBA" id="ARBA00009014"/>
    </source>
</evidence>
<evidence type="ECO:0000313" key="13">
    <source>
        <dbReference type="EMBL" id="QSQ10266.1"/>
    </source>
</evidence>
<evidence type="ECO:0000256" key="8">
    <source>
        <dbReference type="ARBA" id="ARBA00022840"/>
    </source>
</evidence>
<dbReference type="InterPro" id="IPR014729">
    <property type="entry name" value="Rossmann-like_a/b/a_fold"/>
</dbReference>
<reference evidence="13" key="1">
    <citation type="submission" date="2020-07" db="EMBL/GenBank/DDBJ databases">
        <title>Koleobacter methoxysyntrophicus gen. nov., sp. nov., a novel anaerobic bacterium isolated from deep subsurface oil field and proposal of Koleobacterales ord. nov. in the phylum Firmicutes.</title>
        <authorList>
            <person name="Sakamoto S."/>
            <person name="Tamaki H."/>
        </authorList>
    </citation>
    <scope>NUCLEOTIDE SEQUENCE</scope>
    <source>
        <strain evidence="13">NRmbB1</strain>
    </source>
</reference>
<sequence length="201" mass="23102">MTRIGIMGGTFDPIHYGHLVTAEAVRTNYNLDYVIFVPTGKPPHKKEYEVTDSSHRYLMTVLATVTNPFFEVSRIEIDREGVSYTIDTIKQFKQIFGNKASLFFISGADAILEIITWKQVDALLDLCYFVAATRPGYELSELNKKIEYIKKVYKRNIYSLEVPAMAISSTDIRKRVKEGRSIKYLLPESVEHYIIKNGLYK</sequence>
<evidence type="ECO:0000313" key="14">
    <source>
        <dbReference type="Proteomes" id="UP000662904"/>
    </source>
</evidence>
<dbReference type="InterPro" id="IPR005248">
    <property type="entry name" value="NadD/NMNAT"/>
</dbReference>
<evidence type="ECO:0000256" key="9">
    <source>
        <dbReference type="ARBA" id="ARBA00023027"/>
    </source>
</evidence>
<evidence type="ECO:0000256" key="1">
    <source>
        <dbReference type="ARBA" id="ARBA00002324"/>
    </source>
</evidence>
<keyword evidence="9 11" id="KW-0520">NAD</keyword>
<keyword evidence="14" id="KW-1185">Reference proteome</keyword>
<protein>
    <recommendedName>
        <fullName evidence="11">Probable nicotinate-nucleotide adenylyltransferase</fullName>
        <ecNumber evidence="11">2.7.7.18</ecNumber>
    </recommendedName>
    <alternativeName>
        <fullName evidence="11">Deamido-NAD(+) diphosphorylase</fullName>
    </alternativeName>
    <alternativeName>
        <fullName evidence="11">Deamido-NAD(+) pyrophosphorylase</fullName>
    </alternativeName>
    <alternativeName>
        <fullName evidence="11">Nicotinate mononucleotide adenylyltransferase</fullName>
        <shortName evidence="11">NaMN adenylyltransferase</shortName>
    </alternativeName>
</protein>
<dbReference type="InterPro" id="IPR004821">
    <property type="entry name" value="Cyt_trans-like"/>
</dbReference>
<dbReference type="Gene3D" id="3.40.50.620">
    <property type="entry name" value="HUPs"/>
    <property type="match status" value="1"/>
</dbReference>
<accession>A0A8A0RSW8</accession>
<evidence type="ECO:0000256" key="10">
    <source>
        <dbReference type="ARBA" id="ARBA00048721"/>
    </source>
</evidence>
<dbReference type="NCBIfam" id="TIGR00482">
    <property type="entry name" value="nicotinate (nicotinamide) nucleotide adenylyltransferase"/>
    <property type="match status" value="1"/>
</dbReference>
<evidence type="ECO:0000259" key="12">
    <source>
        <dbReference type="Pfam" id="PF01467"/>
    </source>
</evidence>
<keyword evidence="7 11" id="KW-0547">Nucleotide-binding</keyword>
<proteinExistence type="inferred from homology"/>
<dbReference type="RefSeq" id="WP_206707575.1">
    <property type="nucleotide sequence ID" value="NZ_CP059066.1"/>
</dbReference>
<dbReference type="KEGG" id="kme:H0A61_02667"/>
<feature type="domain" description="Cytidyltransferase-like" evidence="12">
    <location>
        <begin position="6"/>
        <end position="175"/>
    </location>
</feature>
<keyword evidence="6 11" id="KW-0548">Nucleotidyltransferase</keyword>
<name>A0A8A0RSW8_9FIRM</name>
<keyword evidence="5 11" id="KW-0808">Transferase</keyword>
<dbReference type="Pfam" id="PF01467">
    <property type="entry name" value="CTP_transf_like"/>
    <property type="match status" value="1"/>
</dbReference>
<keyword evidence="4 11" id="KW-0662">Pyridine nucleotide biosynthesis</keyword>
<dbReference type="FunFam" id="3.40.50.620:FF:000039">
    <property type="entry name" value="Probable nicotinate-nucleotide adenylyltransferase"/>
    <property type="match status" value="1"/>
</dbReference>
<evidence type="ECO:0000256" key="2">
    <source>
        <dbReference type="ARBA" id="ARBA00005019"/>
    </source>
</evidence>
<evidence type="ECO:0000256" key="7">
    <source>
        <dbReference type="ARBA" id="ARBA00022741"/>
    </source>
</evidence>
<evidence type="ECO:0000256" key="5">
    <source>
        <dbReference type="ARBA" id="ARBA00022679"/>
    </source>
</evidence>
<comment type="similarity">
    <text evidence="3 11">Belongs to the NadD family.</text>
</comment>
<comment type="pathway">
    <text evidence="2 11">Cofactor biosynthesis; NAD(+) biosynthesis; deamido-NAD(+) from nicotinate D-ribonucleotide: step 1/1.</text>
</comment>
<dbReference type="GO" id="GO:0004515">
    <property type="term" value="F:nicotinate-nucleotide adenylyltransferase activity"/>
    <property type="evidence" value="ECO:0007669"/>
    <property type="project" value="UniProtKB-UniRule"/>
</dbReference>
<evidence type="ECO:0000256" key="6">
    <source>
        <dbReference type="ARBA" id="ARBA00022695"/>
    </source>
</evidence>
<dbReference type="SUPFAM" id="SSF52374">
    <property type="entry name" value="Nucleotidylyl transferase"/>
    <property type="match status" value="1"/>
</dbReference>
<dbReference type="NCBIfam" id="TIGR00125">
    <property type="entry name" value="cyt_tran_rel"/>
    <property type="match status" value="1"/>
</dbReference>
<comment type="function">
    <text evidence="1 11">Catalyzes the reversible adenylation of nicotinate mononucleotide (NaMN) to nicotinic acid adenine dinucleotide (NaAD).</text>
</comment>
<evidence type="ECO:0000256" key="4">
    <source>
        <dbReference type="ARBA" id="ARBA00022642"/>
    </source>
</evidence>
<dbReference type="EC" id="2.7.7.18" evidence="11"/>
<dbReference type="EMBL" id="CP059066">
    <property type="protein sequence ID" value="QSQ10266.1"/>
    <property type="molecule type" value="Genomic_DNA"/>
</dbReference>
<dbReference type="CDD" id="cd02165">
    <property type="entry name" value="NMNAT"/>
    <property type="match status" value="1"/>
</dbReference>
<dbReference type="HAMAP" id="MF_00244">
    <property type="entry name" value="NaMN_adenylyltr"/>
    <property type="match status" value="1"/>
</dbReference>
<organism evidence="13 14">
    <name type="scientific">Koleobacter methoxysyntrophicus</name>
    <dbReference type="NCBI Taxonomy" id="2751313"/>
    <lineage>
        <taxon>Bacteria</taxon>
        <taxon>Bacillati</taxon>
        <taxon>Bacillota</taxon>
        <taxon>Clostridia</taxon>
        <taxon>Koleobacterales</taxon>
        <taxon>Koleobacteraceae</taxon>
        <taxon>Koleobacter</taxon>
    </lineage>
</organism>